<reference evidence="3" key="1">
    <citation type="submission" date="2013-03" db="EMBL/GenBank/DDBJ databases">
        <title>The Genome Sequence of Anopheles christyi ACHKN1017.</title>
        <authorList>
            <consortium name="The Broad Institute Genomics Platform"/>
            <person name="Neafsey D.E."/>
            <person name="Besansky N."/>
            <person name="Walker B."/>
            <person name="Young S.K."/>
            <person name="Zeng Q."/>
            <person name="Gargeya S."/>
            <person name="Fitzgerald M."/>
            <person name="Haas B."/>
            <person name="Abouelleil A."/>
            <person name="Allen A.W."/>
            <person name="Alvarado L."/>
            <person name="Arachchi H.M."/>
            <person name="Berlin A.M."/>
            <person name="Chapman S.B."/>
            <person name="Gainer-Dewar J."/>
            <person name="Goldberg J."/>
            <person name="Griggs A."/>
            <person name="Gujja S."/>
            <person name="Hansen M."/>
            <person name="Howarth C."/>
            <person name="Imamovic A."/>
            <person name="Ireland A."/>
            <person name="Larimer J."/>
            <person name="McCowan C."/>
            <person name="Murphy C."/>
            <person name="Pearson M."/>
            <person name="Poon T.W."/>
            <person name="Priest M."/>
            <person name="Roberts A."/>
            <person name="Saif S."/>
            <person name="Shea T."/>
            <person name="Sisk P."/>
            <person name="Sykes S."/>
            <person name="Wortman J."/>
            <person name="Nusbaum C."/>
            <person name="Birren B."/>
        </authorList>
    </citation>
    <scope>NUCLEOTIDE SEQUENCE [LARGE SCALE GENOMIC DNA]</scope>
    <source>
        <strain evidence="3">ACHKN1017</strain>
    </source>
</reference>
<name>A0A182JV14_9DIPT</name>
<protein>
    <submittedName>
        <fullName evidence="2">Uncharacterized protein</fullName>
    </submittedName>
</protein>
<evidence type="ECO:0000256" key="1">
    <source>
        <dbReference type="SAM" id="Phobius"/>
    </source>
</evidence>
<dbReference type="Proteomes" id="UP000075881">
    <property type="component" value="Unassembled WGS sequence"/>
</dbReference>
<keyword evidence="1" id="KW-0812">Transmembrane</keyword>
<reference evidence="2" key="2">
    <citation type="submission" date="2020-05" db="UniProtKB">
        <authorList>
            <consortium name="EnsemblMetazoa"/>
        </authorList>
    </citation>
    <scope>IDENTIFICATION</scope>
    <source>
        <strain evidence="2">ACHKN1017</strain>
    </source>
</reference>
<evidence type="ECO:0000313" key="2">
    <source>
        <dbReference type="EnsemblMetazoa" id="ACHR002346-PA"/>
    </source>
</evidence>
<sequence>MNHRRLKKSLTESSDTADSITPLMVPSVVILLGLLLCNIRQGVESAPTVVNSLAKDSSLHMLPLKQGHVGDDFLSSFQTLDAPVPHSRTKRAIIFRPLFVYRQQQIQRQKHQTTPSPYGQFDDNFFPLFP</sequence>
<keyword evidence="3" id="KW-1185">Reference proteome</keyword>
<dbReference type="EnsemblMetazoa" id="ACHR002346-RA">
    <property type="protein sequence ID" value="ACHR002346-PA"/>
    <property type="gene ID" value="ACHR002346"/>
</dbReference>
<evidence type="ECO:0000313" key="3">
    <source>
        <dbReference type="Proteomes" id="UP000075881"/>
    </source>
</evidence>
<dbReference type="VEuPathDB" id="VectorBase:ACHR002346"/>
<organism evidence="2 3">
    <name type="scientific">Anopheles christyi</name>
    <dbReference type="NCBI Taxonomy" id="43041"/>
    <lineage>
        <taxon>Eukaryota</taxon>
        <taxon>Metazoa</taxon>
        <taxon>Ecdysozoa</taxon>
        <taxon>Arthropoda</taxon>
        <taxon>Hexapoda</taxon>
        <taxon>Insecta</taxon>
        <taxon>Pterygota</taxon>
        <taxon>Neoptera</taxon>
        <taxon>Endopterygota</taxon>
        <taxon>Diptera</taxon>
        <taxon>Nematocera</taxon>
        <taxon>Culicoidea</taxon>
        <taxon>Culicidae</taxon>
        <taxon>Anophelinae</taxon>
        <taxon>Anopheles</taxon>
    </lineage>
</organism>
<keyword evidence="1" id="KW-0472">Membrane</keyword>
<accession>A0A182JV14</accession>
<keyword evidence="1" id="KW-1133">Transmembrane helix</keyword>
<proteinExistence type="predicted"/>
<feature type="transmembrane region" description="Helical" evidence="1">
    <location>
        <begin position="20"/>
        <end position="39"/>
    </location>
</feature>
<dbReference type="AlphaFoldDB" id="A0A182JV14"/>